<dbReference type="SMART" id="SM00382">
    <property type="entry name" value="AAA"/>
    <property type="match status" value="1"/>
</dbReference>
<dbReference type="InterPro" id="IPR052156">
    <property type="entry name" value="BCAA_Transport_ATP-bd_LivF"/>
</dbReference>
<reference evidence="8" key="2">
    <citation type="submission" date="2011-03" db="EMBL/GenBank/DDBJ databases">
        <title>The complete genome of Desulfobacca acetoxidans DSM 11109.</title>
        <authorList>
            <consortium name="US DOE Joint Genome Institute (JGI-PGF)"/>
            <person name="Lucas S."/>
            <person name="Copeland A."/>
            <person name="Lapidus A."/>
            <person name="Bruce D."/>
            <person name="Goodwin L."/>
            <person name="Pitluck S."/>
            <person name="Peters L."/>
            <person name="Kyrpides N."/>
            <person name="Mavromatis K."/>
            <person name="Ivanova N."/>
            <person name="Ovchinnikova G."/>
            <person name="Teshima H."/>
            <person name="Detter J.C."/>
            <person name="Han C."/>
            <person name="Land M."/>
            <person name="Hauser L."/>
            <person name="Markowitz V."/>
            <person name="Cheng J.-F."/>
            <person name="Hugenholtz P."/>
            <person name="Woyke T."/>
            <person name="Wu D."/>
            <person name="Spring S."/>
            <person name="Schueler E."/>
            <person name="Brambilla E."/>
            <person name="Klenk H.-P."/>
            <person name="Eisen J.A."/>
        </authorList>
    </citation>
    <scope>NUCLEOTIDE SEQUENCE [LARGE SCALE GENOMIC DNA]</scope>
    <source>
        <strain evidence="8">ATCC 700848 / DSM 11109 / ASRB2</strain>
    </source>
</reference>
<name>F2NJM6_DESAR</name>
<protein>
    <submittedName>
        <fullName evidence="7">Monosaccharide-transporting ATPase</fullName>
        <ecNumber evidence="7">3.6.3.17</ecNumber>
    </submittedName>
</protein>
<dbReference type="GO" id="GO:0015807">
    <property type="term" value="P:L-amino acid transport"/>
    <property type="evidence" value="ECO:0007669"/>
    <property type="project" value="TreeGrafter"/>
</dbReference>
<dbReference type="HOGENOM" id="CLU_000604_1_2_7"/>
<organism evidence="7 8">
    <name type="scientific">Desulfobacca acetoxidans (strain ATCC 700848 / DSM 11109 / ASRB2)</name>
    <dbReference type="NCBI Taxonomy" id="880072"/>
    <lineage>
        <taxon>Bacteria</taxon>
        <taxon>Pseudomonadati</taxon>
        <taxon>Thermodesulfobacteriota</taxon>
        <taxon>Desulfobaccia</taxon>
        <taxon>Desulfobaccales</taxon>
        <taxon>Desulfobaccaceae</taxon>
        <taxon>Desulfobacca</taxon>
    </lineage>
</organism>
<dbReference type="eggNOG" id="COG0410">
    <property type="taxonomic scope" value="Bacteria"/>
</dbReference>
<dbReference type="CDD" id="cd03224">
    <property type="entry name" value="ABC_TM1139_LivF_branched"/>
    <property type="match status" value="1"/>
</dbReference>
<dbReference type="GO" id="GO:0015658">
    <property type="term" value="F:branched-chain amino acid transmembrane transporter activity"/>
    <property type="evidence" value="ECO:0007669"/>
    <property type="project" value="InterPro"/>
</dbReference>
<evidence type="ECO:0000313" key="8">
    <source>
        <dbReference type="Proteomes" id="UP000000483"/>
    </source>
</evidence>
<dbReference type="InterPro" id="IPR030660">
    <property type="entry name" value="ABC_branched_ATPase_LivF/BraG"/>
</dbReference>
<evidence type="ECO:0000256" key="4">
    <source>
        <dbReference type="ARBA" id="ARBA00022840"/>
    </source>
</evidence>
<evidence type="ECO:0000256" key="5">
    <source>
        <dbReference type="ARBA" id="ARBA00022970"/>
    </source>
</evidence>
<dbReference type="PIRSF" id="PIRSF039137">
    <property type="entry name" value="ABC_branched_ATPase"/>
    <property type="match status" value="1"/>
</dbReference>
<dbReference type="GO" id="GO:0005524">
    <property type="term" value="F:ATP binding"/>
    <property type="evidence" value="ECO:0007669"/>
    <property type="project" value="UniProtKB-KW"/>
</dbReference>
<keyword evidence="7" id="KW-0378">Hydrolase</keyword>
<evidence type="ECO:0000259" key="6">
    <source>
        <dbReference type="PROSITE" id="PS50893"/>
    </source>
</evidence>
<dbReference type="PANTHER" id="PTHR43820">
    <property type="entry name" value="HIGH-AFFINITY BRANCHED-CHAIN AMINO ACID TRANSPORT ATP-BINDING PROTEIN LIVF"/>
    <property type="match status" value="1"/>
</dbReference>
<sequence>MLTLKSVHSYYGRLHVLKGVSLHVRPGEIVTLLGANGAGKTTTLRTISGLLRPRKGKIEFLGEDISRLSADQIVLRGIAHVPEGRRVFSSLSVAANLELGAFARHDHKSVRADLEDIQRRFPILKERSKQPAGTLSGGEQQILAIARALMARPKLLLLDEPSMGLAPRLVRHVFEIIVGLQKTGATILLIEQNARAALKVADRGYVMETGGISLDGSAADLMNHNEVKRAYLGKGYQEVWE</sequence>
<dbReference type="STRING" id="880072.Desac_1842"/>
<keyword evidence="3" id="KW-0547">Nucleotide-binding</keyword>
<dbReference type="GO" id="GO:0016887">
    <property type="term" value="F:ATP hydrolysis activity"/>
    <property type="evidence" value="ECO:0007669"/>
    <property type="project" value="InterPro"/>
</dbReference>
<gene>
    <name evidence="7" type="ordered locus">Desac_1842</name>
</gene>
<evidence type="ECO:0000313" key="7">
    <source>
        <dbReference type="EMBL" id="AEB09681.1"/>
    </source>
</evidence>
<dbReference type="SUPFAM" id="SSF52540">
    <property type="entry name" value="P-loop containing nucleoside triphosphate hydrolases"/>
    <property type="match status" value="1"/>
</dbReference>
<dbReference type="EMBL" id="CP002629">
    <property type="protein sequence ID" value="AEB09681.1"/>
    <property type="molecule type" value="Genomic_DNA"/>
</dbReference>
<reference evidence="7 8" key="1">
    <citation type="journal article" date="2011" name="Stand. Genomic Sci.">
        <title>Complete genome sequence of the acetate-degrading sulfate reducer Desulfobacca acetoxidans type strain (ASRB2).</title>
        <authorList>
            <person name="Goker M."/>
            <person name="Teshima H."/>
            <person name="Lapidus A."/>
            <person name="Nolan M."/>
            <person name="Lucas S."/>
            <person name="Hammon N."/>
            <person name="Deshpande S."/>
            <person name="Cheng J.F."/>
            <person name="Tapia R."/>
            <person name="Han C."/>
            <person name="Goodwin L."/>
            <person name="Pitluck S."/>
            <person name="Huntemann M."/>
            <person name="Liolios K."/>
            <person name="Ivanova N."/>
            <person name="Pagani I."/>
            <person name="Mavromatis K."/>
            <person name="Ovchinikova G."/>
            <person name="Pati A."/>
            <person name="Chen A."/>
            <person name="Palaniappan K."/>
            <person name="Land M."/>
            <person name="Hauser L."/>
            <person name="Brambilla E.M."/>
            <person name="Rohde M."/>
            <person name="Spring S."/>
            <person name="Detter J.C."/>
            <person name="Woyke T."/>
            <person name="Bristow J."/>
            <person name="Eisen J.A."/>
            <person name="Markowitz V."/>
            <person name="Hugenholtz P."/>
            <person name="Kyrpides N.C."/>
            <person name="Klenk H.P."/>
        </authorList>
    </citation>
    <scope>NUCLEOTIDE SEQUENCE [LARGE SCALE GENOMIC DNA]</scope>
    <source>
        <strain evidence="8">ATCC 700848 / DSM 11109 / ASRB2</strain>
    </source>
</reference>
<dbReference type="Gene3D" id="3.40.50.300">
    <property type="entry name" value="P-loop containing nucleotide triphosphate hydrolases"/>
    <property type="match status" value="1"/>
</dbReference>
<dbReference type="RefSeq" id="WP_013706790.1">
    <property type="nucleotide sequence ID" value="NC_015388.1"/>
</dbReference>
<dbReference type="OrthoDB" id="9809450at2"/>
<evidence type="ECO:0000256" key="1">
    <source>
        <dbReference type="ARBA" id="ARBA00005417"/>
    </source>
</evidence>
<dbReference type="PROSITE" id="PS50893">
    <property type="entry name" value="ABC_TRANSPORTER_2"/>
    <property type="match status" value="1"/>
</dbReference>
<dbReference type="Pfam" id="PF00005">
    <property type="entry name" value="ABC_tran"/>
    <property type="match status" value="1"/>
</dbReference>
<accession>F2NJM6</accession>
<evidence type="ECO:0000256" key="3">
    <source>
        <dbReference type="ARBA" id="ARBA00022741"/>
    </source>
</evidence>
<dbReference type="InterPro" id="IPR027417">
    <property type="entry name" value="P-loop_NTPase"/>
</dbReference>
<dbReference type="KEGG" id="dao:Desac_1842"/>
<keyword evidence="4" id="KW-0067">ATP-binding</keyword>
<evidence type="ECO:0000256" key="2">
    <source>
        <dbReference type="ARBA" id="ARBA00022448"/>
    </source>
</evidence>
<dbReference type="Proteomes" id="UP000000483">
    <property type="component" value="Chromosome"/>
</dbReference>
<comment type="similarity">
    <text evidence="1">Belongs to the ABC transporter superfamily.</text>
</comment>
<dbReference type="AlphaFoldDB" id="F2NJM6"/>
<keyword evidence="5" id="KW-0029">Amino-acid transport</keyword>
<dbReference type="EC" id="3.6.3.17" evidence="7"/>
<dbReference type="InterPro" id="IPR003439">
    <property type="entry name" value="ABC_transporter-like_ATP-bd"/>
</dbReference>
<keyword evidence="8" id="KW-1185">Reference proteome</keyword>
<dbReference type="InterPro" id="IPR003593">
    <property type="entry name" value="AAA+_ATPase"/>
</dbReference>
<feature type="domain" description="ABC transporter" evidence="6">
    <location>
        <begin position="2"/>
        <end position="234"/>
    </location>
</feature>
<keyword evidence="2" id="KW-0813">Transport</keyword>
<dbReference type="PANTHER" id="PTHR43820:SF4">
    <property type="entry name" value="HIGH-AFFINITY BRANCHED-CHAIN AMINO ACID TRANSPORT ATP-BINDING PROTEIN LIVF"/>
    <property type="match status" value="1"/>
</dbReference>
<proteinExistence type="inferred from homology"/>